<dbReference type="AlphaFoldDB" id="A0A2K3KCN4"/>
<reference evidence="1 2" key="1">
    <citation type="journal article" date="2014" name="Am. J. Bot.">
        <title>Genome assembly and annotation for red clover (Trifolium pratense; Fabaceae).</title>
        <authorList>
            <person name="Istvanek J."/>
            <person name="Jaros M."/>
            <person name="Krenek A."/>
            <person name="Repkova J."/>
        </authorList>
    </citation>
    <scope>NUCLEOTIDE SEQUENCE [LARGE SCALE GENOMIC DNA]</scope>
    <source>
        <strain evidence="2">cv. Tatra</strain>
        <tissue evidence="1">Young leaves</tissue>
    </source>
</reference>
<comment type="caution">
    <text evidence="1">The sequence shown here is derived from an EMBL/GenBank/DDBJ whole genome shotgun (WGS) entry which is preliminary data.</text>
</comment>
<reference evidence="1 2" key="2">
    <citation type="journal article" date="2017" name="Front. Plant Sci.">
        <title>Gene Classification and Mining of Molecular Markers Useful in Red Clover (Trifolium pratense) Breeding.</title>
        <authorList>
            <person name="Istvanek J."/>
            <person name="Dluhosova J."/>
            <person name="Dluhos P."/>
            <person name="Patkova L."/>
            <person name="Nedelnik J."/>
            <person name="Repkova J."/>
        </authorList>
    </citation>
    <scope>NUCLEOTIDE SEQUENCE [LARGE SCALE GENOMIC DNA]</scope>
    <source>
        <strain evidence="2">cv. Tatra</strain>
        <tissue evidence="1">Young leaves</tissue>
    </source>
</reference>
<feature type="non-terminal residue" evidence="1">
    <location>
        <position position="1"/>
    </location>
</feature>
<dbReference type="EMBL" id="ASHM01092051">
    <property type="protein sequence ID" value="PNX64041.1"/>
    <property type="molecule type" value="Genomic_DNA"/>
</dbReference>
<dbReference type="Proteomes" id="UP000236291">
    <property type="component" value="Unassembled WGS sequence"/>
</dbReference>
<gene>
    <name evidence="1" type="ORF">L195_g053814</name>
</gene>
<name>A0A2K3KCN4_TRIPR</name>
<protein>
    <submittedName>
        <fullName evidence="1">Uncharacterized protein</fullName>
    </submittedName>
</protein>
<accession>A0A2K3KCN4</accession>
<proteinExistence type="predicted"/>
<evidence type="ECO:0000313" key="2">
    <source>
        <dbReference type="Proteomes" id="UP000236291"/>
    </source>
</evidence>
<sequence length="47" mass="5338">TCTVVVVAIVAALNETRCPTIFIKKTFETRRQLTLRRTIDFDATVEP</sequence>
<organism evidence="1 2">
    <name type="scientific">Trifolium pratense</name>
    <name type="common">Red clover</name>
    <dbReference type="NCBI Taxonomy" id="57577"/>
    <lineage>
        <taxon>Eukaryota</taxon>
        <taxon>Viridiplantae</taxon>
        <taxon>Streptophyta</taxon>
        <taxon>Embryophyta</taxon>
        <taxon>Tracheophyta</taxon>
        <taxon>Spermatophyta</taxon>
        <taxon>Magnoliopsida</taxon>
        <taxon>eudicotyledons</taxon>
        <taxon>Gunneridae</taxon>
        <taxon>Pentapetalae</taxon>
        <taxon>rosids</taxon>
        <taxon>fabids</taxon>
        <taxon>Fabales</taxon>
        <taxon>Fabaceae</taxon>
        <taxon>Papilionoideae</taxon>
        <taxon>50 kb inversion clade</taxon>
        <taxon>NPAAA clade</taxon>
        <taxon>Hologalegina</taxon>
        <taxon>IRL clade</taxon>
        <taxon>Trifolieae</taxon>
        <taxon>Trifolium</taxon>
    </lineage>
</organism>
<evidence type="ECO:0000313" key="1">
    <source>
        <dbReference type="EMBL" id="PNX64041.1"/>
    </source>
</evidence>